<protein>
    <recommendedName>
        <fullName evidence="4">ATP-binding protein</fullName>
    </recommendedName>
</protein>
<reference evidence="2 3" key="1">
    <citation type="journal article" date="2017" name="Int. J. Syst. Evol. Microbiol.">
        <title>Ramlibacter alkalitolerans sp. nov., alkali-tolerant bacterium isolated from soil of ginseng.</title>
        <authorList>
            <person name="Lee D.H."/>
            <person name="Cha C.J."/>
        </authorList>
    </citation>
    <scope>NUCLEOTIDE SEQUENCE [LARGE SCALE GENOMIC DNA]</scope>
    <source>
        <strain evidence="2 3">KACC 19305</strain>
    </source>
</reference>
<evidence type="ECO:0000313" key="3">
    <source>
        <dbReference type="Proteomes" id="UP000622707"/>
    </source>
</evidence>
<sequence length="984" mass="108588">MLSPISQVGVDATDWFLATHSPITCEDSAGPVEQQDLFEELFAASKPETLVIVKGEHGAGKSQLINWLKLRFDDALAHGEHPGVGKRRLRSVLIRRRSGSLKDALEQLVEQLPEYERYLAKIQAAIAGVSGEAAKRRLYTEMQHCLLATRDATHKKLKALDEVFNANATVAWLCRKGGAIDRNIRRLTEESDVAAREALPPFTDEDFDFPANARFGFDDDLADRLSDDEALRRDAATRATEHLRQAIAGLTGLRGHTLNEIFRQIREEMQRQGEALALFVEDVSTLSVLDEELINALQPLNDPALCPLLSVLGMTVPAFNRLPDNLRGRTDRVLEILPQASLTTSEAGGDATDRFVARYLNGLRVGPQQVHVLGDDVRHYGDQRHSACEECALKSKCFEAFGAVRFGEAEVGLYPLSPGAARRLLSGLTDTKLLTPRTLLQFVVLRLLGGMAKESRSVNLGMSIEPRSPRDLLVEQDRMLIGWTADQKGRIPFLLYYWTGSETLAGGATSLSPMLPWFGHPPFSQGTAPRPSPVRPQAPEPKPRVPLVPEVSSKYTEAINRLQAWFRLERPLEGDSDFRKMLAAVITQSLPLDDVREPSDRIRRASGSIDASNIEIEGMIRKPSVASKARFSFSRSEEIFQLLTDLSAFEHLGRKSWRFPGGEDARRRYGTWLANNADKLIRSFDFSSSKPADAIRVGIRFLHLAYRFSNRKDLPPDKAGAVEAIVSFKPTPALTLTASTQELAASLPQRVQEIRDFIVEEQAVRQGTGGINFIDPRPFIEHLSAPPEDLSLGEIDAAKTVTDYPAIGRLIASKWAKLDEVLGEEQRALYRLTYSLEPLLRAWGLSTGSIPDALREYLEGARAVIKACEAAGQSLGDSGLQNQIRDLAPAVVSRYVLAIEDAIKVLEAEPVSVLNLDIASVKDTVDFVSRADNAIQRLQQTLAERLSEVLTEEEVEMDRNNALSAIDELVALGSEESGAAGAKV</sequence>
<keyword evidence="3" id="KW-1185">Reference proteome</keyword>
<gene>
    <name evidence="2" type="ORF">JI746_22840</name>
</gene>
<feature type="region of interest" description="Disordered" evidence="1">
    <location>
        <begin position="522"/>
        <end position="547"/>
    </location>
</feature>
<comment type="caution">
    <text evidence="2">The sequence shown here is derived from an EMBL/GenBank/DDBJ whole genome shotgun (WGS) entry which is preliminary data.</text>
</comment>
<evidence type="ECO:0000313" key="2">
    <source>
        <dbReference type="EMBL" id="MBL0427962.1"/>
    </source>
</evidence>
<accession>A0ABS1JUR7</accession>
<organism evidence="2 3">
    <name type="scientific">Ramlibacter alkalitolerans</name>
    <dbReference type="NCBI Taxonomy" id="2039631"/>
    <lineage>
        <taxon>Bacteria</taxon>
        <taxon>Pseudomonadati</taxon>
        <taxon>Pseudomonadota</taxon>
        <taxon>Betaproteobacteria</taxon>
        <taxon>Burkholderiales</taxon>
        <taxon>Comamonadaceae</taxon>
        <taxon>Ramlibacter</taxon>
    </lineage>
</organism>
<evidence type="ECO:0000256" key="1">
    <source>
        <dbReference type="SAM" id="MobiDB-lite"/>
    </source>
</evidence>
<dbReference type="RefSeq" id="WP_201692592.1">
    <property type="nucleotide sequence ID" value="NZ_JAEQND010000014.1"/>
</dbReference>
<name>A0ABS1JUR7_9BURK</name>
<evidence type="ECO:0008006" key="4">
    <source>
        <dbReference type="Google" id="ProtNLM"/>
    </source>
</evidence>
<dbReference type="Proteomes" id="UP000622707">
    <property type="component" value="Unassembled WGS sequence"/>
</dbReference>
<proteinExistence type="predicted"/>
<feature type="compositionally biased region" description="Pro residues" evidence="1">
    <location>
        <begin position="530"/>
        <end position="546"/>
    </location>
</feature>
<dbReference type="EMBL" id="JAEQND010000014">
    <property type="protein sequence ID" value="MBL0427962.1"/>
    <property type="molecule type" value="Genomic_DNA"/>
</dbReference>